<accession>A0ABS9J491</accession>
<protein>
    <submittedName>
        <fullName evidence="1">Uncharacterized protein</fullName>
    </submittedName>
</protein>
<evidence type="ECO:0000313" key="1">
    <source>
        <dbReference type="EMBL" id="MCF8715242.1"/>
    </source>
</evidence>
<reference evidence="1 2" key="1">
    <citation type="submission" date="2021-01" db="EMBL/GenBank/DDBJ databases">
        <title>Genome sequencing of Joostella atrarenae M1-2 (= KCTC 23194).</title>
        <authorList>
            <person name="Zakaria M.R."/>
            <person name="Lam M.Q."/>
            <person name="Chong C.S."/>
        </authorList>
    </citation>
    <scope>NUCLEOTIDE SEQUENCE [LARGE SCALE GENOMIC DNA]</scope>
    <source>
        <strain evidence="1 2">M1-2</strain>
    </source>
</reference>
<comment type="caution">
    <text evidence="1">The sequence shown here is derived from an EMBL/GenBank/DDBJ whole genome shotgun (WGS) entry which is preliminary data.</text>
</comment>
<dbReference type="EMBL" id="JAETXX010000006">
    <property type="protein sequence ID" value="MCF8715242.1"/>
    <property type="molecule type" value="Genomic_DNA"/>
</dbReference>
<name>A0ABS9J491_9FLAO</name>
<dbReference type="RefSeq" id="WP_236959207.1">
    <property type="nucleotide sequence ID" value="NZ_JAETXX010000006.1"/>
</dbReference>
<keyword evidence="2" id="KW-1185">Reference proteome</keyword>
<gene>
    <name evidence="1" type="ORF">JM658_10430</name>
</gene>
<sequence>MSCSSDDDNSEKVEIEETLLVYNDVEFGQTFDSEIGIFFSTATGETFTPEMALQNGDVIDFSYYGSESAFIFFTSPDYINFTELEIPNARSTKIMNYETGITAEMFDSYDDASDFDDIEVVQDNSAIGTLDFPVVVLFETQDGKKGAIKLTAINSRRLLTDIKVMK</sequence>
<proteinExistence type="predicted"/>
<dbReference type="Proteomes" id="UP000829517">
    <property type="component" value="Unassembled WGS sequence"/>
</dbReference>
<organism evidence="1 2">
    <name type="scientific">Joostella atrarenae</name>
    <dbReference type="NCBI Taxonomy" id="679257"/>
    <lineage>
        <taxon>Bacteria</taxon>
        <taxon>Pseudomonadati</taxon>
        <taxon>Bacteroidota</taxon>
        <taxon>Flavobacteriia</taxon>
        <taxon>Flavobacteriales</taxon>
        <taxon>Flavobacteriaceae</taxon>
        <taxon>Joostella</taxon>
    </lineage>
</organism>
<evidence type="ECO:0000313" key="2">
    <source>
        <dbReference type="Proteomes" id="UP000829517"/>
    </source>
</evidence>